<dbReference type="InterPro" id="IPR051448">
    <property type="entry name" value="CdaR-like_regulators"/>
</dbReference>
<organism evidence="4 5">
    <name type="scientific">Deinococcus yavapaiensis KR-236</name>
    <dbReference type="NCBI Taxonomy" id="694435"/>
    <lineage>
        <taxon>Bacteria</taxon>
        <taxon>Thermotogati</taxon>
        <taxon>Deinococcota</taxon>
        <taxon>Deinococci</taxon>
        <taxon>Deinococcales</taxon>
        <taxon>Deinococcaceae</taxon>
        <taxon>Deinococcus</taxon>
    </lineage>
</organism>
<evidence type="ECO:0000259" key="3">
    <source>
        <dbReference type="Pfam" id="PF17853"/>
    </source>
</evidence>
<dbReference type="Gene3D" id="1.10.10.2840">
    <property type="entry name" value="PucR C-terminal helix-turn-helix domain"/>
    <property type="match status" value="1"/>
</dbReference>
<sequence>MKPSPLSRLLATLAGPKPERDLVTALEELTGGEAAILAPWGDVLAGHVTREAVRREARDEGRLLGVVVSSVDSDVVDVAAEVYVLAALRRAARTAHVGASGEALLAELVSGARSADVRERLEAAGLEGEPFAVAALELPLRRARSRLARSALQNDLERLRSAGDAYFAALGYRFVSGVRGPRVVWLWATSDPDAQANRLCEAILASTNEDVRLGVSEAQPEPEQGRHAFTQALLALSATTRPRSSKSFARLDPLHWMLASQPHEHLTLWRETLLRPLKAHDEDGRLLETLRAYLQDSSHLGALSARLNVHPNTLRYRLGRIEELLGQPLSHPATLARLYLALGVEG</sequence>
<dbReference type="RefSeq" id="WP_110886889.1">
    <property type="nucleotide sequence ID" value="NZ_QJSX01000008.1"/>
</dbReference>
<reference evidence="4 5" key="1">
    <citation type="submission" date="2018-06" db="EMBL/GenBank/DDBJ databases">
        <title>Genomic Encyclopedia of Type Strains, Phase IV (KMG-IV): sequencing the most valuable type-strain genomes for metagenomic binning, comparative biology and taxonomic classification.</title>
        <authorList>
            <person name="Goeker M."/>
        </authorList>
    </citation>
    <scope>NUCLEOTIDE SEQUENCE [LARGE SCALE GENOMIC DNA]</scope>
    <source>
        <strain evidence="4 5">DSM 18048</strain>
    </source>
</reference>
<dbReference type="InterPro" id="IPR025736">
    <property type="entry name" value="PucR_C-HTH_dom"/>
</dbReference>
<evidence type="ECO:0000313" key="4">
    <source>
        <dbReference type="EMBL" id="PYE53517.1"/>
    </source>
</evidence>
<accession>A0A318S756</accession>
<name>A0A318S756_9DEIO</name>
<dbReference type="AlphaFoldDB" id="A0A318S756"/>
<dbReference type="InterPro" id="IPR042070">
    <property type="entry name" value="PucR_C-HTH_sf"/>
</dbReference>
<dbReference type="Pfam" id="PF13556">
    <property type="entry name" value="HTH_30"/>
    <property type="match status" value="1"/>
</dbReference>
<dbReference type="InterPro" id="IPR041522">
    <property type="entry name" value="CdaR_GGDEF"/>
</dbReference>
<comment type="similarity">
    <text evidence="1">Belongs to the CdaR family.</text>
</comment>
<dbReference type="EMBL" id="QJSX01000008">
    <property type="protein sequence ID" value="PYE53517.1"/>
    <property type="molecule type" value="Genomic_DNA"/>
</dbReference>
<dbReference type="PANTHER" id="PTHR33744:SF1">
    <property type="entry name" value="DNA-BINDING TRANSCRIPTIONAL ACTIVATOR ADER"/>
    <property type="match status" value="1"/>
</dbReference>
<dbReference type="OrthoDB" id="9792148at2"/>
<feature type="domain" description="CdaR GGDEF-like" evidence="3">
    <location>
        <begin position="112"/>
        <end position="237"/>
    </location>
</feature>
<gene>
    <name evidence="4" type="ORF">DES52_10846</name>
</gene>
<evidence type="ECO:0000259" key="2">
    <source>
        <dbReference type="Pfam" id="PF13556"/>
    </source>
</evidence>
<proteinExistence type="inferred from homology"/>
<dbReference type="Pfam" id="PF17853">
    <property type="entry name" value="GGDEF_2"/>
    <property type="match status" value="1"/>
</dbReference>
<dbReference type="Proteomes" id="UP000248326">
    <property type="component" value="Unassembled WGS sequence"/>
</dbReference>
<protein>
    <submittedName>
        <fullName evidence="4">PucR-like helix-turn-helix protein</fullName>
    </submittedName>
</protein>
<comment type="caution">
    <text evidence="4">The sequence shown here is derived from an EMBL/GenBank/DDBJ whole genome shotgun (WGS) entry which is preliminary data.</text>
</comment>
<evidence type="ECO:0000256" key="1">
    <source>
        <dbReference type="ARBA" id="ARBA00006754"/>
    </source>
</evidence>
<dbReference type="PANTHER" id="PTHR33744">
    <property type="entry name" value="CARBOHYDRATE DIACID REGULATOR"/>
    <property type="match status" value="1"/>
</dbReference>
<keyword evidence="5" id="KW-1185">Reference proteome</keyword>
<evidence type="ECO:0000313" key="5">
    <source>
        <dbReference type="Proteomes" id="UP000248326"/>
    </source>
</evidence>
<feature type="domain" description="PucR C-terminal helix-turn-helix" evidence="2">
    <location>
        <begin position="286"/>
        <end position="342"/>
    </location>
</feature>